<organism evidence="3 4">
    <name type="scientific">Paenibacillus validus</name>
    <dbReference type="NCBI Taxonomy" id="44253"/>
    <lineage>
        <taxon>Bacteria</taxon>
        <taxon>Bacillati</taxon>
        <taxon>Bacillota</taxon>
        <taxon>Bacilli</taxon>
        <taxon>Bacillales</taxon>
        <taxon>Paenibacillaceae</taxon>
        <taxon>Paenibacillus</taxon>
    </lineage>
</organism>
<dbReference type="Gene3D" id="3.30.360.10">
    <property type="entry name" value="Dihydrodipicolinate Reductase, domain 2"/>
    <property type="match status" value="1"/>
</dbReference>
<dbReference type="Pfam" id="PF22725">
    <property type="entry name" value="GFO_IDH_MocA_C3"/>
    <property type="match status" value="1"/>
</dbReference>
<dbReference type="EMBL" id="WNZX01000036">
    <property type="protein sequence ID" value="MUG73905.1"/>
    <property type="molecule type" value="Genomic_DNA"/>
</dbReference>
<dbReference type="SUPFAM" id="SSF55347">
    <property type="entry name" value="Glyceraldehyde-3-phosphate dehydrogenase-like, C-terminal domain"/>
    <property type="match status" value="1"/>
</dbReference>
<dbReference type="GO" id="GO:0000166">
    <property type="term" value="F:nucleotide binding"/>
    <property type="evidence" value="ECO:0007669"/>
    <property type="project" value="InterPro"/>
</dbReference>
<dbReference type="AlphaFoldDB" id="A0A7X2ZFC9"/>
<dbReference type="RefSeq" id="WP_155615772.1">
    <property type="nucleotide sequence ID" value="NZ_WNZX01000036.1"/>
</dbReference>
<comment type="caution">
    <text evidence="3">The sequence shown here is derived from an EMBL/GenBank/DDBJ whole genome shotgun (WGS) entry which is preliminary data.</text>
</comment>
<sequence length="328" mass="35964">MIRFGIIGTNWITEEFLKAAQAAEHFTLTAVYSRTEERAREFAAKWGAATVFTDIEAMAASDSIDAVYIASPNSFHAKQAIVLMDGGKHVLCEKPIASNAKELEAMIAAAQRSGIVLMEALKTTLLPNFSAIRANVSKIGQVRRYFASYCQYSSRYDAYRNGTVLNAFNPTFSNGALMDLGIYCLYPLVALFGAPKSIQATGVMLDSGVDGAGSILLSYPDMDAVVMYSKITSSALPSEIHGEDGSLVIDKINQPEKVELRYRNGVIEDVTRPSAQHTMFYEIEEFIRLIRSGERESAINSHAVSLAAMRIMDEARTQIGLVYPADIE</sequence>
<evidence type="ECO:0000259" key="2">
    <source>
        <dbReference type="Pfam" id="PF22725"/>
    </source>
</evidence>
<evidence type="ECO:0000313" key="3">
    <source>
        <dbReference type="EMBL" id="MUG73905.1"/>
    </source>
</evidence>
<dbReference type="Pfam" id="PF01408">
    <property type="entry name" value="GFO_IDH_MocA"/>
    <property type="match status" value="1"/>
</dbReference>
<gene>
    <name evidence="3" type="ORF">GNP93_25200</name>
</gene>
<dbReference type="SUPFAM" id="SSF51735">
    <property type="entry name" value="NAD(P)-binding Rossmann-fold domains"/>
    <property type="match status" value="1"/>
</dbReference>
<dbReference type="PANTHER" id="PTHR43054">
    <property type="match status" value="1"/>
</dbReference>
<dbReference type="Proteomes" id="UP000450917">
    <property type="component" value="Unassembled WGS sequence"/>
</dbReference>
<feature type="domain" description="Gfo/Idh/MocA-like oxidoreductase N-terminal" evidence="1">
    <location>
        <begin position="2"/>
        <end position="119"/>
    </location>
</feature>
<dbReference type="InterPro" id="IPR055170">
    <property type="entry name" value="GFO_IDH_MocA-like_dom"/>
</dbReference>
<evidence type="ECO:0000259" key="1">
    <source>
        <dbReference type="Pfam" id="PF01408"/>
    </source>
</evidence>
<name>A0A7X2ZFC9_9BACL</name>
<dbReference type="Gene3D" id="3.40.50.720">
    <property type="entry name" value="NAD(P)-binding Rossmann-like Domain"/>
    <property type="match status" value="1"/>
</dbReference>
<dbReference type="PANTHER" id="PTHR43054:SF1">
    <property type="entry name" value="SCYLLO-INOSITOL 2-DEHYDROGENASE (NADP(+)) IOLU"/>
    <property type="match status" value="1"/>
</dbReference>
<dbReference type="InterPro" id="IPR036291">
    <property type="entry name" value="NAD(P)-bd_dom_sf"/>
</dbReference>
<protein>
    <submittedName>
        <fullName evidence="3">Oxidoreductase</fullName>
    </submittedName>
</protein>
<feature type="domain" description="GFO/IDH/MocA-like oxidoreductase" evidence="2">
    <location>
        <begin position="138"/>
        <end position="247"/>
    </location>
</feature>
<reference evidence="3 4" key="1">
    <citation type="submission" date="2019-11" db="EMBL/GenBank/DDBJ databases">
        <title>Draft genome sequences of five Paenibacillus species of dairy origin.</title>
        <authorList>
            <person name="Olajide A.M."/>
            <person name="Chen S."/>
            <person name="Lapointe G."/>
        </authorList>
    </citation>
    <scope>NUCLEOTIDE SEQUENCE [LARGE SCALE GENOMIC DNA]</scope>
    <source>
        <strain evidence="3 4">2CS3</strain>
    </source>
</reference>
<accession>A0A7X2ZFC9</accession>
<keyword evidence="4" id="KW-1185">Reference proteome</keyword>
<dbReference type="InterPro" id="IPR000683">
    <property type="entry name" value="Gfo/Idh/MocA-like_OxRdtase_N"/>
</dbReference>
<evidence type="ECO:0000313" key="4">
    <source>
        <dbReference type="Proteomes" id="UP000450917"/>
    </source>
</evidence>
<proteinExistence type="predicted"/>